<evidence type="ECO:0000313" key="13">
    <source>
        <dbReference type="Proteomes" id="UP001259832"/>
    </source>
</evidence>
<feature type="transmembrane region" description="Helical" evidence="10">
    <location>
        <begin position="1110"/>
        <end position="1128"/>
    </location>
</feature>
<evidence type="ECO:0000256" key="10">
    <source>
        <dbReference type="SAM" id="Phobius"/>
    </source>
</evidence>
<organism evidence="12 13">
    <name type="scientific">Phytophthora citrophthora</name>
    <dbReference type="NCBI Taxonomy" id="4793"/>
    <lineage>
        <taxon>Eukaryota</taxon>
        <taxon>Sar</taxon>
        <taxon>Stramenopiles</taxon>
        <taxon>Oomycota</taxon>
        <taxon>Peronosporomycetes</taxon>
        <taxon>Peronosporales</taxon>
        <taxon>Peronosporaceae</taxon>
        <taxon>Phytophthora</taxon>
    </lineage>
</organism>
<dbReference type="InterPro" id="IPR034003">
    <property type="entry name" value="ABCG_PDR_2"/>
</dbReference>
<feature type="domain" description="ABC transporter" evidence="11">
    <location>
        <begin position="1447"/>
        <end position="1717"/>
    </location>
</feature>
<feature type="domain" description="ABC transporter" evidence="11">
    <location>
        <begin position="2137"/>
        <end position="2378"/>
    </location>
</feature>
<evidence type="ECO:0000256" key="4">
    <source>
        <dbReference type="ARBA" id="ARBA00022692"/>
    </source>
</evidence>
<accession>A0AAD9G604</accession>
<comment type="subcellular location">
    <subcellularLocation>
        <location evidence="1">Membrane</location>
        <topology evidence="1">Multi-pass membrane protein</topology>
    </subcellularLocation>
</comment>
<feature type="transmembrane region" description="Helical" evidence="10">
    <location>
        <begin position="2046"/>
        <end position="2069"/>
    </location>
</feature>
<feature type="transmembrane region" description="Helical" evidence="10">
    <location>
        <begin position="3262"/>
        <end position="3288"/>
    </location>
</feature>
<comment type="caution">
    <text evidence="12">The sequence shown here is derived from an EMBL/GenBank/DDBJ whole genome shotgun (WGS) entry which is preliminary data.</text>
</comment>
<gene>
    <name evidence="12" type="ORF">P3T76_012011</name>
</gene>
<feature type="transmembrane region" description="Helical" evidence="10">
    <location>
        <begin position="1221"/>
        <end position="1244"/>
    </location>
</feature>
<feature type="transmembrane region" description="Helical" evidence="10">
    <location>
        <begin position="3986"/>
        <end position="4004"/>
    </location>
</feature>
<keyword evidence="13" id="KW-1185">Reference proteome</keyword>
<proteinExistence type="inferred from homology"/>
<dbReference type="FunFam" id="3.40.50.300:FF:000289">
    <property type="entry name" value="ABC transporter G family member 31"/>
    <property type="match status" value="3"/>
</dbReference>
<feature type="transmembrane region" description="Helical" evidence="10">
    <location>
        <begin position="1927"/>
        <end position="1951"/>
    </location>
</feature>
<dbReference type="InterPro" id="IPR013525">
    <property type="entry name" value="ABC2_TM"/>
</dbReference>
<feature type="transmembrane region" description="Helical" evidence="10">
    <location>
        <begin position="3846"/>
        <end position="3864"/>
    </location>
</feature>
<feature type="transmembrane region" description="Helical" evidence="10">
    <location>
        <begin position="3189"/>
        <end position="3209"/>
    </location>
</feature>
<feature type="transmembrane region" description="Helical" evidence="10">
    <location>
        <begin position="2476"/>
        <end position="2494"/>
    </location>
</feature>
<feature type="region of interest" description="Disordered" evidence="9">
    <location>
        <begin position="2083"/>
        <end position="2117"/>
    </location>
</feature>
<protein>
    <submittedName>
        <fullName evidence="12">ABC transporter G family member 31</fullName>
    </submittedName>
</protein>
<feature type="domain" description="ABC transporter" evidence="11">
    <location>
        <begin position="83"/>
        <end position="349"/>
    </location>
</feature>
<dbReference type="GO" id="GO:0016020">
    <property type="term" value="C:membrane"/>
    <property type="evidence" value="ECO:0007669"/>
    <property type="project" value="UniProtKB-SubCell"/>
</dbReference>
<feature type="transmembrane region" description="Helical" evidence="10">
    <location>
        <begin position="477"/>
        <end position="496"/>
    </location>
</feature>
<dbReference type="EMBL" id="JASMQC010000029">
    <property type="protein sequence ID" value="KAK1932427.1"/>
    <property type="molecule type" value="Genomic_DNA"/>
</dbReference>
<feature type="transmembrane region" description="Helical" evidence="10">
    <location>
        <begin position="1963"/>
        <end position="1982"/>
    </location>
</feature>
<keyword evidence="8 10" id="KW-0472">Membrane</keyword>
<dbReference type="GO" id="GO:0016887">
    <property type="term" value="F:ATP hydrolysis activity"/>
    <property type="evidence" value="ECO:0007669"/>
    <property type="project" value="InterPro"/>
</dbReference>
<dbReference type="FunFam" id="3.40.50.300:FF:000528">
    <property type="entry name" value="ABC transporter G family member 31"/>
    <property type="match status" value="3"/>
</dbReference>
<feature type="transmembrane region" description="Helical" evidence="10">
    <location>
        <begin position="677"/>
        <end position="701"/>
    </location>
</feature>
<dbReference type="Pfam" id="PF01061">
    <property type="entry name" value="ABC2_membrane"/>
    <property type="match status" value="6"/>
</dbReference>
<feature type="transmembrane region" description="Helical" evidence="10">
    <location>
        <begin position="3918"/>
        <end position="3945"/>
    </location>
</feature>
<evidence type="ECO:0000256" key="2">
    <source>
        <dbReference type="ARBA" id="ARBA00006012"/>
    </source>
</evidence>
<keyword evidence="7 10" id="KW-1133">Transmembrane helix</keyword>
<dbReference type="InterPro" id="IPR043926">
    <property type="entry name" value="ABCG_dom"/>
</dbReference>
<dbReference type="SUPFAM" id="SSF52540">
    <property type="entry name" value="P-loop containing nucleoside triphosphate hydrolases"/>
    <property type="match status" value="6"/>
</dbReference>
<evidence type="ECO:0000256" key="8">
    <source>
        <dbReference type="ARBA" id="ARBA00023136"/>
    </source>
</evidence>
<feature type="transmembrane region" description="Helical" evidence="10">
    <location>
        <begin position="559"/>
        <end position="580"/>
    </location>
</feature>
<dbReference type="InterPro" id="IPR010929">
    <property type="entry name" value="PDR_CDR_ABC"/>
</dbReference>
<feature type="transmembrane region" description="Helical" evidence="10">
    <location>
        <begin position="3221"/>
        <end position="3241"/>
    </location>
</feature>
<evidence type="ECO:0000259" key="11">
    <source>
        <dbReference type="PROSITE" id="PS50893"/>
    </source>
</evidence>
<feature type="transmembrane region" description="Helical" evidence="10">
    <location>
        <begin position="2506"/>
        <end position="2527"/>
    </location>
</feature>
<evidence type="ECO:0000256" key="9">
    <source>
        <dbReference type="SAM" id="MobiDB-lite"/>
    </source>
</evidence>
<feature type="transmembrane region" description="Helical" evidence="10">
    <location>
        <begin position="1140"/>
        <end position="1163"/>
    </location>
</feature>
<evidence type="ECO:0000256" key="6">
    <source>
        <dbReference type="ARBA" id="ARBA00022840"/>
    </source>
</evidence>
<feature type="transmembrane region" description="Helical" evidence="10">
    <location>
        <begin position="4095"/>
        <end position="4116"/>
    </location>
</feature>
<name>A0AAD9G604_9STRA</name>
<feature type="transmembrane region" description="Helical" evidence="10">
    <location>
        <begin position="2721"/>
        <end position="2738"/>
    </location>
</feature>
<dbReference type="CDD" id="cd03232">
    <property type="entry name" value="ABCG_PDR_domain2"/>
    <property type="match status" value="1"/>
</dbReference>
<dbReference type="Pfam" id="PF06422">
    <property type="entry name" value="PDR_CDR"/>
    <property type="match status" value="2"/>
</dbReference>
<feature type="transmembrane region" description="Helical" evidence="10">
    <location>
        <begin position="443"/>
        <end position="465"/>
    </location>
</feature>
<reference evidence="12" key="1">
    <citation type="submission" date="2023-08" db="EMBL/GenBank/DDBJ databases">
        <title>Reference Genome Resource for the Citrus Pathogen Phytophthora citrophthora.</title>
        <authorList>
            <person name="Moller H."/>
            <person name="Coetzee B."/>
            <person name="Rose L.J."/>
            <person name="Van Niekerk J.M."/>
        </authorList>
    </citation>
    <scope>NUCLEOTIDE SEQUENCE</scope>
    <source>
        <strain evidence="12">STE-U-9442</strain>
    </source>
</reference>
<dbReference type="PROSITE" id="PS50893">
    <property type="entry name" value="ABC_TRANSPORTER_2"/>
    <property type="match status" value="6"/>
</dbReference>
<evidence type="ECO:0000256" key="1">
    <source>
        <dbReference type="ARBA" id="ARBA00004141"/>
    </source>
</evidence>
<feature type="transmembrane region" description="Helical" evidence="10">
    <location>
        <begin position="3416"/>
        <end position="3439"/>
    </location>
</feature>
<evidence type="ECO:0000256" key="3">
    <source>
        <dbReference type="ARBA" id="ARBA00022448"/>
    </source>
</evidence>
<feature type="transmembrane region" description="Helical" evidence="10">
    <location>
        <begin position="592"/>
        <end position="610"/>
    </location>
</feature>
<feature type="transmembrane region" description="Helical" evidence="10">
    <location>
        <begin position="1888"/>
        <end position="1915"/>
    </location>
</feature>
<dbReference type="Gene3D" id="3.40.50.300">
    <property type="entry name" value="P-loop containing nucleotide triphosphate hydrolases"/>
    <property type="match status" value="6"/>
</dbReference>
<keyword evidence="5" id="KW-0547">Nucleotide-binding</keyword>
<dbReference type="InterPro" id="IPR027417">
    <property type="entry name" value="P-loop_NTPase"/>
</dbReference>
<evidence type="ECO:0000313" key="12">
    <source>
        <dbReference type="EMBL" id="KAK1932427.1"/>
    </source>
</evidence>
<feature type="domain" description="ABC transporter" evidence="11">
    <location>
        <begin position="3507"/>
        <end position="3748"/>
    </location>
</feature>
<dbReference type="Proteomes" id="UP001259832">
    <property type="component" value="Unassembled WGS sequence"/>
</dbReference>
<dbReference type="Pfam" id="PF00005">
    <property type="entry name" value="ABC_tran"/>
    <property type="match status" value="6"/>
</dbReference>
<dbReference type="PANTHER" id="PTHR19241">
    <property type="entry name" value="ATP-BINDING CASSETTE TRANSPORTER"/>
    <property type="match status" value="1"/>
</dbReference>
<feature type="transmembrane region" description="Helical" evidence="10">
    <location>
        <begin position="3957"/>
        <end position="3979"/>
    </location>
</feature>
<feature type="transmembrane region" description="Helical" evidence="10">
    <location>
        <begin position="1183"/>
        <end position="1209"/>
    </location>
</feature>
<feature type="transmembrane region" description="Helical" evidence="10">
    <location>
        <begin position="517"/>
        <end position="547"/>
    </location>
</feature>
<dbReference type="InterPro" id="IPR003593">
    <property type="entry name" value="AAA+_ATPase"/>
</dbReference>
<evidence type="ECO:0000256" key="7">
    <source>
        <dbReference type="ARBA" id="ARBA00022989"/>
    </source>
</evidence>
<feature type="compositionally biased region" description="Polar residues" evidence="9">
    <location>
        <begin position="2104"/>
        <end position="2117"/>
    </location>
</feature>
<feature type="transmembrane region" description="Helical" evidence="10">
    <location>
        <begin position="2548"/>
        <end position="2575"/>
    </location>
</feature>
<feature type="transmembrane region" description="Helical" evidence="10">
    <location>
        <begin position="3330"/>
        <end position="3348"/>
    </location>
</feature>
<dbReference type="GO" id="GO:0005524">
    <property type="term" value="F:ATP binding"/>
    <property type="evidence" value="ECO:0007669"/>
    <property type="project" value="UniProtKB-KW"/>
</dbReference>
<feature type="transmembrane region" description="Helical" evidence="10">
    <location>
        <begin position="2587"/>
        <end position="2609"/>
    </location>
</feature>
<dbReference type="SMART" id="SM00382">
    <property type="entry name" value="AAA"/>
    <property type="match status" value="6"/>
</dbReference>
<feature type="transmembrane region" description="Helical" evidence="10">
    <location>
        <begin position="2616"/>
        <end position="2634"/>
    </location>
</feature>
<keyword evidence="6" id="KW-0067">ATP-binding</keyword>
<sequence>MSEPSTPTTPASVHWGETMMAQGPEALHNFMAETFKAATGGVLPQMEVRFNNVSISADVTVTREVTAESELPTLYNVVARALANLNPIKKKVVRKEVIKNISGVLKPGTITLLLGQPGSGKTSLMRILSGQFPVKKNITVEGEMTYNGLLQKEIAKRLPQFAAYVTQYDRHFHTLTVRETLEFAYAFCGGGLSKHGEEMLSRGTPEANARALAAAKAVFSRFPDVIIEQLGLQICQDTAIGNAMHRGVSGGERKRVTTGEMQFGQKYMTLMDEISTGLDSAATYDIIKTQRSIAKSLHRTILIALLQPAPEVFELFDNIFIMNEGEMMYNGPRHKVIPYFESLGFKCPHGRDVADYLLDLGTNQQYKYQAALPPGMAKHPRAAGEFAKLFRESPLYSDIMDELASPIDKEIVDRVGDNMDPMPEFRQTLWENIRTLTWRQLIIILRNVAFIRVRTFMVVVMGLIYGSTFYDVDPTNVQVMLGVIFQATLFLSLGQASQIPTYMEARSIFYKQRGANFYRTSAWVIANSIALVPQALGEILVFATLVYWMCGFAATASAYIIYLILLLLTNLVFASWFFCLSAMSPNLDIAKPMSTFSIVFFILFAGFVITKDQTPGWFIWVYWINPIAWCLRGLSVNEYRSSAYDVCQYGDINYCTKYGMNMGEYYLSQYGVPSDTFWIWTGILFMIVAYIFFMVLGCYVLEYHRYEAPENIQLLPKTVANESDMEKRGGDYTLVQTPKNSSAHTHSDGLDSGEMVVNMPRREKNFVPCTIAWKDLWYTVPSPHDRKESLQLLKGINGYAEPGSLTALMGSSGAGKTTLMDVIAGRKTGGKIEGKIYLNGYEASDLAIRRCTGYCEQMDIHSEGSTIRESLTFSAFLRQDSTVPTEKKYDSVNECLDLLDMHDIADQIVRGSSQEQMKRLTIGVELVAQPSILFLDEPTSGLDAHSAKLIMDGVRKVADSGRTIVCTIHQPSSDVFFLFDHLLLLKRGGESVFVGELGLECQNLVDYLQAIEGVPPLPDKQNPATWMLEVIGAGVGHQPTDATDFVQHFKQSREAQYLMEYLEKPGLTQPTPELPEMVFKKKRAAGPFTQMWFLIQRFVVMYWRTPTYNLTRFVIALGLALISGLTYINSEFVSYQGINGGVGMVFMTALFMGIATFTGALPITALDRAAFYRERASQTYNSLWYFVASTVVEIPYVFFACLLFTVIFYPMVGFQSFASGVLYWINLSFFVLTQAYLAQVLIYAFPSIEVSAIIGVLINSIFLLFAGFNPPSSSIPSGYKWLYTITPQRFSLAILMALVFCDCPNEPTWNETLGMYENVGTNIGCQPVTDLPVTIDHITVKGYVESVFKYKYDDIWANFGYVRETETKMTYTPIATSSPVDMTSGKAMMAKGPTALHSFVAEQFEAAIGRKMPQMEVRYHNLSIIANVTVTGEITSKSELPTVFNTIKRSLAKFAWDKRVVRKEIIKNVSGVFKPGTTTLLLGQPGSGKTSLMRVLAGQFPKSGTVKIEGDVTYNGVTREEITKLLSQFAAYVPQSDKHFPTLSVQETLEFAYAVCGGGMSKHKQEMLSQGTPEQNAAALETARQYFENFPDLVIEQLGLQICRNTIIGNNMIRGVSGGERKRVTTGEMEFGMKYMTLMDEISTGLDSAATFDIIQTQCSIAKCLHKTVVIALLQPAPEVFDLFDNVMVLNHGEIIYHGPREQAVPYFEKLGFKCPPRRDAADFLLDLGTKMQLKYQVELPPGLTKHPRLASEYSDHWRRSSLYNILVQDIEALHDPELLKDVEEHMNQMPEFRQSFWESTKTVTARQWKLTSRNVSFIKSRALMTVVMGLIYGSVFYQTEPTDIQMMIGILFQAAMFMSLGQTAQVPTFYGAREVFYKQRSANFYRAASFAIANSLALIPQAIAEAIVFGSLVYWMTGLVRHVGHFIIFLIFLVQTNLVYASWFFCLTAICPSFNIAKPMSTFTLSLFNLFGGFVMAKNVIPDWLIWVYWFVPDSWTLRGLCVNEYRAAKYDVCVYNGVDYCSEHGTKMGEYYLTQYGVPSGHEWVWIDIIYLCFIYALFMALGALVLEYKRYDGPSNVSLKPKHEIDGDESESSDGYALASTPKQSVTSSGSGSPKRNFVVDVPVREKLFTPVTLAFQDLHYFVPKPGSPKESLELLKGISGFAEPGTLTALMGSSGAGKTTLMDVIAGRKTGGKITGKILLNGYEATDLAIRRATGYCEQMDIHSDASTIRESLTFSAFLRQDSEIPDSKKYDTVNECLDLLDMHDIADKIVRGCSQEQMKRLTIGVELAAQPSILFLDEPTSGLDAHSAKLIMDGVRKVADSGRTIVCTIHQPSSDVFFLFDHLLLLKRGGESVFVGELGERCHKLVDYLEAIPDTPPCPKDQNPATWMLEVIGAGVSSSSKITTDFVKYFQDSEEKRMLDLKLDCPGLTRPSPDLPEMIFQKKRAANSFTQMRFLVKRFNDRYWRTPTYNITRFAISLGLSILFGIVYSGKSYQSYQEINAGVAMVYMTTMFNGVISFTGTLPISFAERGAYYRERASQTYNCLWYFVGSTVAEIPYIFFSGALFTIIYYPSVGFTNVASGFMYWLTISLFVLMQTYLGHFFIYALPTVEVAAIMGVLYNAICLVFAGFNPPAANIPRGYHWLYLITPQKYAMGLMNSLVFTECPELPTWNESTGEYEGGSDLLACHELTNAPSSIGHMTVKEYVESNFGYKHSEIWSNFGYVFVFIAVYRIFEMEDKLTRIDPDALTSGKTMMAHGPNALHSFVADKFETAMGRELPQMEVRYHNLSVTANVAVTGKITAESELPTIFHTIKRSLDKFAWNKRVVQKEIIKNVSGVFKPGTITLLLGQPGSGKTSLMRVLAGQFPKSSNVDIEGDVTYNGVPREEIVKLLPQFSAYVTQFDNHFPKLSVRETLEFAYAVCGGGMSKHTEEMLSQGAPDQNVEALETARKYFENFPDLVIEQLGLQICQDTIIGSGMLRGVSGGERKRVTTGEMEFGMKYMTLMDEISTGLDSAATFDIITTQRSIAKCLHKTVVIALLQPAPEVFNLFDNVMVLNEGEIIYHGPREHAVPYFETLGFKCPPRRDAADFLLDLGTNMQKKYQVDVPMGMTKHPRLASEFSEHWRQSPLYAELIGELQAPHDPERLRDVEEHMKLMPEFRQGFWESTKAVTARQWKLTKRNTSFIYVRALMVVVMGLIYGSTFYQTDPTDAQMTIGVLFQATIFMSLGQTAQVPTFFEARDIFYKQRSANFYRSASFAIANSLALIPQAVGESIVFGSLVYWMAGLVPHAGHFIIFLIVMMLMSLVYAAWYFCLTAMCPSVNIAKPLSTFSIVIFNLFGGFVMAKNVMPDWLIWVYYLVPDSWSLRALCVNQYRSKTLDVCVYDGVDYCSEYGLTMGEYFLKQYAVPSNHDWVWTGILYMIGLYVFFMATGALILEYKRYDSPENVSLKPKEESDDDATKATGDYILASTPKQSVTSSGSGSPKRNFVVDVPVREKLFTPVTLAFQDLHYFVPKPGSPKESLELLKGISGFAEPGTLTALMGSSGAGKTTLMDVIAGRKTGGKITGKILLNGYEATDLAIRRATGYCEQMDIHSDASTIRESLTFSAFLRQDSEIPDSKKYDTVNECLDLLDMHDIADKIVRGCSQEQMKRLTIGVELAAQPSILFLDEPTSGLDAHSAKLIMDGVRKVADSGRTIVCTIHQPSSDVFFLFDHLLLLKRGGESVFVGELGERCHKLVDYLEAIPDTPPCPKDQNPATWMLEVIGAGVSSSSKITTDFVKYFQDSEEKRMLDLKLDCSGLTRPSPDLPEMTFDKKRASSSLTQMWFLLKRFNDRYWRTPTYNITRFVIALGLGVLFSIVFANKSYQTYQEINAGIAMVFMTSMFNGVISFTGTLPITFAERGVYYRERASQTYNCLWYFVGSTIAEIPYVFLSTALFTIIFYPSVGFTNVASGFMFWIANSLFVLMQTYLGQLFIYAMPSVEVAAILGVLYNSICLVFAGFNPPASGIPRGYHWLYLITPQKYSMGLLNSLVFTDCPELPTWNESTGEYEGGNGLLACHELTNAPSSLGHTTVKEYVESNFEYKHSEIWSNFGYMFVFLAVYRLLALLALRFINHQKR</sequence>
<evidence type="ECO:0000256" key="5">
    <source>
        <dbReference type="ARBA" id="ARBA00022741"/>
    </source>
</evidence>
<keyword evidence="3" id="KW-0813">Transport</keyword>
<comment type="similarity">
    <text evidence="2">Belongs to the ABC transporter superfamily. ABCG family. PDR (TC 3.A.1.205) subfamily.</text>
</comment>
<feature type="domain" description="ABC transporter" evidence="11">
    <location>
        <begin position="771"/>
        <end position="1012"/>
    </location>
</feature>
<feature type="transmembrane region" description="Helical" evidence="10">
    <location>
        <begin position="1250"/>
        <end position="1268"/>
    </location>
</feature>
<feature type="transmembrane region" description="Helical" evidence="10">
    <location>
        <begin position="3294"/>
        <end position="3318"/>
    </location>
</feature>
<feature type="transmembrane region" description="Helical" evidence="10">
    <location>
        <begin position="3876"/>
        <end position="3897"/>
    </location>
</feature>
<keyword evidence="4 10" id="KW-0812">Transmembrane</keyword>
<feature type="transmembrane region" description="Helical" evidence="10">
    <location>
        <begin position="1845"/>
        <end position="1867"/>
    </location>
</feature>
<feature type="domain" description="ABC transporter" evidence="11">
    <location>
        <begin position="2818"/>
        <end position="3087"/>
    </location>
</feature>
<dbReference type="InterPro" id="IPR003439">
    <property type="entry name" value="ABC_transporter-like_ATP-bd"/>
</dbReference>
<dbReference type="Pfam" id="PF19055">
    <property type="entry name" value="ABC2_membrane_7"/>
    <property type="match status" value="2"/>
</dbReference>
<dbReference type="GO" id="GO:0140359">
    <property type="term" value="F:ABC-type transporter activity"/>
    <property type="evidence" value="ECO:0007669"/>
    <property type="project" value="InterPro"/>
</dbReference>